<dbReference type="NCBIfam" id="NF004638">
    <property type="entry name" value="PRK05988.1"/>
    <property type="match status" value="1"/>
</dbReference>
<dbReference type="GO" id="GO:0016491">
    <property type="term" value="F:oxidoreductase activity"/>
    <property type="evidence" value="ECO:0007669"/>
    <property type="project" value="InterPro"/>
</dbReference>
<comment type="cofactor">
    <cofactor evidence="8">
        <name>[2Fe-2S] cluster</name>
        <dbReference type="ChEBI" id="CHEBI:190135"/>
    </cofactor>
    <text evidence="8">Binds 1 [2Fe-2S] cluster.</text>
</comment>
<dbReference type="FunFam" id="1.10.10.1590:FF:000001">
    <property type="entry name" value="NADH-quinone oxidoreductase subunit E"/>
    <property type="match status" value="1"/>
</dbReference>
<comment type="similarity">
    <text evidence="1">Belongs to the complex I 24 kDa subunit family.</text>
</comment>
<evidence type="ECO:0000313" key="10">
    <source>
        <dbReference type="Proteomes" id="UP000249065"/>
    </source>
</evidence>
<dbReference type="InterPro" id="IPR028431">
    <property type="entry name" value="NADP_DH_HndA-like"/>
</dbReference>
<comment type="caution">
    <text evidence="9">The sequence shown here is derived from an EMBL/GenBank/DDBJ whole genome shotgun (WGS) entry which is preliminary data.</text>
</comment>
<comment type="cofactor">
    <cofactor evidence="6">
        <name>[2Fe-2S] cluster</name>
        <dbReference type="ChEBI" id="CHEBI:190135"/>
    </cofactor>
</comment>
<dbReference type="PANTHER" id="PTHR43342:SF2">
    <property type="entry name" value="POTENTIAL NAD-REDUCING HYDROGENASE SUBUNIT"/>
    <property type="match status" value="1"/>
</dbReference>
<dbReference type="PIRSF" id="PIRSF000216">
    <property type="entry name" value="NADH_DH_24kDa"/>
    <property type="match status" value="1"/>
</dbReference>
<evidence type="ECO:0000256" key="2">
    <source>
        <dbReference type="ARBA" id="ARBA00022714"/>
    </source>
</evidence>
<reference evidence="10" key="1">
    <citation type="submission" date="2018-06" db="EMBL/GenBank/DDBJ databases">
        <authorList>
            <person name="Khan S.A."/>
        </authorList>
    </citation>
    <scope>NUCLEOTIDE SEQUENCE [LARGE SCALE GENOMIC DNA]</scope>
    <source>
        <strain evidence="10">DB-1506</strain>
    </source>
</reference>
<dbReference type="OrthoDB" id="9807941at2"/>
<dbReference type="Gene3D" id="3.40.30.10">
    <property type="entry name" value="Glutaredoxin"/>
    <property type="match status" value="1"/>
</dbReference>
<dbReference type="InterPro" id="IPR041921">
    <property type="entry name" value="NuoE_N"/>
</dbReference>
<dbReference type="PROSITE" id="PS01099">
    <property type="entry name" value="COMPLEX1_24K"/>
    <property type="match status" value="1"/>
</dbReference>
<dbReference type="SUPFAM" id="SSF52833">
    <property type="entry name" value="Thioredoxin-like"/>
    <property type="match status" value="1"/>
</dbReference>
<accession>A0A327M5J9</accession>
<dbReference type="Proteomes" id="UP000249065">
    <property type="component" value="Unassembled WGS sequence"/>
</dbReference>
<dbReference type="EMBL" id="QLIX01000014">
    <property type="protein sequence ID" value="RAI57787.1"/>
    <property type="molecule type" value="Genomic_DNA"/>
</dbReference>
<dbReference type="CDD" id="cd03081">
    <property type="entry name" value="TRX_Fd_NuoE_FDH_gamma"/>
    <property type="match status" value="1"/>
</dbReference>
<comment type="catalytic activity">
    <reaction evidence="7">
        <text>a quinone + NADH + 5 H(+)(in) = a quinol + NAD(+) + 4 H(+)(out)</text>
        <dbReference type="Rhea" id="RHEA:57888"/>
        <dbReference type="ChEBI" id="CHEBI:15378"/>
        <dbReference type="ChEBI" id="CHEBI:24646"/>
        <dbReference type="ChEBI" id="CHEBI:57540"/>
        <dbReference type="ChEBI" id="CHEBI:57945"/>
        <dbReference type="ChEBI" id="CHEBI:132124"/>
    </reaction>
</comment>
<keyword evidence="4 8" id="KW-0408">Iron</keyword>
<evidence type="ECO:0000313" key="9">
    <source>
        <dbReference type="EMBL" id="RAI57787.1"/>
    </source>
</evidence>
<gene>
    <name evidence="9" type="ORF">DOO78_17385</name>
</gene>
<keyword evidence="2 8" id="KW-0001">2Fe-2S</keyword>
<dbReference type="Pfam" id="PF01257">
    <property type="entry name" value="2Fe-2S_thioredx"/>
    <property type="match status" value="1"/>
</dbReference>
<evidence type="ECO:0000256" key="6">
    <source>
        <dbReference type="ARBA" id="ARBA00034078"/>
    </source>
</evidence>
<feature type="binding site" evidence="8">
    <location>
        <position position="127"/>
    </location>
    <ligand>
        <name>[2Fe-2S] cluster</name>
        <dbReference type="ChEBI" id="CHEBI:190135"/>
    </ligand>
</feature>
<evidence type="ECO:0000256" key="7">
    <source>
        <dbReference type="ARBA" id="ARBA00047712"/>
    </source>
</evidence>
<name>A0A327M5J9_9PROT</name>
<evidence type="ECO:0000256" key="8">
    <source>
        <dbReference type="PIRSR" id="PIRSR000216-1"/>
    </source>
</evidence>
<proteinExistence type="inferred from homology"/>
<feature type="binding site" evidence="8">
    <location>
        <position position="123"/>
    </location>
    <ligand>
        <name>[2Fe-2S] cluster</name>
        <dbReference type="ChEBI" id="CHEBI:190135"/>
    </ligand>
</feature>
<protein>
    <submittedName>
        <fullName evidence="9">Formate dehydrogenase subunit gamma</fullName>
    </submittedName>
</protein>
<dbReference type="GO" id="GO:0051537">
    <property type="term" value="F:2 iron, 2 sulfur cluster binding"/>
    <property type="evidence" value="ECO:0007669"/>
    <property type="project" value="UniProtKB-KW"/>
</dbReference>
<evidence type="ECO:0000256" key="4">
    <source>
        <dbReference type="ARBA" id="ARBA00023004"/>
    </source>
</evidence>
<keyword evidence="3 8" id="KW-0479">Metal-binding</keyword>
<dbReference type="GO" id="GO:0046872">
    <property type="term" value="F:metal ion binding"/>
    <property type="evidence" value="ECO:0007669"/>
    <property type="project" value="UniProtKB-KW"/>
</dbReference>
<feature type="binding site" evidence="8">
    <location>
        <position position="87"/>
    </location>
    <ligand>
        <name>[2Fe-2S] cluster</name>
        <dbReference type="ChEBI" id="CHEBI:190135"/>
    </ligand>
</feature>
<keyword evidence="10" id="KW-1185">Reference proteome</keyword>
<dbReference type="AlphaFoldDB" id="A0A327M5J9"/>
<dbReference type="PANTHER" id="PTHR43342">
    <property type="entry name" value="NADH-QUINONE OXIDOREDUCTASE, E SUBUNIT"/>
    <property type="match status" value="1"/>
</dbReference>
<evidence type="ECO:0000256" key="3">
    <source>
        <dbReference type="ARBA" id="ARBA00022723"/>
    </source>
</evidence>
<evidence type="ECO:0000256" key="5">
    <source>
        <dbReference type="ARBA" id="ARBA00023014"/>
    </source>
</evidence>
<feature type="binding site" evidence="8">
    <location>
        <position position="82"/>
    </location>
    <ligand>
        <name>[2Fe-2S] cluster</name>
        <dbReference type="ChEBI" id="CHEBI:190135"/>
    </ligand>
</feature>
<dbReference type="Gene3D" id="1.10.10.1590">
    <property type="entry name" value="NADH-quinone oxidoreductase subunit E"/>
    <property type="match status" value="1"/>
</dbReference>
<dbReference type="InterPro" id="IPR002023">
    <property type="entry name" value="NuoE-like"/>
</dbReference>
<keyword evidence="5 8" id="KW-0411">Iron-sulfur</keyword>
<sequence>MPGHTDWDAARAAAIIAAHRHREGATLPILHALQDAFGHVPQEAVPLIAEALNLSRAEVHGCLSFYHDFRREPAGRHVVKLCRAEACQAVGADALHAALRAAYGVDWHGTTADGQVTLEPVFCLGLCANGPAALVDGEPVARLDAARLAARLAAA</sequence>
<organism evidence="9 10">
    <name type="scientific">Roseicella frigidaeris</name>
    <dbReference type="NCBI Taxonomy" id="2230885"/>
    <lineage>
        <taxon>Bacteria</taxon>
        <taxon>Pseudomonadati</taxon>
        <taxon>Pseudomonadota</taxon>
        <taxon>Alphaproteobacteria</taxon>
        <taxon>Acetobacterales</taxon>
        <taxon>Roseomonadaceae</taxon>
        <taxon>Roseicella</taxon>
    </lineage>
</organism>
<dbReference type="RefSeq" id="WP_111471130.1">
    <property type="nucleotide sequence ID" value="NZ_QLIX01000014.1"/>
</dbReference>
<evidence type="ECO:0000256" key="1">
    <source>
        <dbReference type="ARBA" id="ARBA00010643"/>
    </source>
</evidence>
<dbReference type="InterPro" id="IPR036249">
    <property type="entry name" value="Thioredoxin-like_sf"/>
</dbReference>